<dbReference type="InterPro" id="IPR017871">
    <property type="entry name" value="ABC_transporter-like_CS"/>
</dbReference>
<dbReference type="InterPro" id="IPR036640">
    <property type="entry name" value="ABC1_TM_sf"/>
</dbReference>
<dbReference type="InterPro" id="IPR027417">
    <property type="entry name" value="P-loop_NTPase"/>
</dbReference>
<dbReference type="InterPro" id="IPR003439">
    <property type="entry name" value="ABC_transporter-like_ATP-bd"/>
</dbReference>
<dbReference type="Proteomes" id="UP000682202">
    <property type="component" value="Chromosome"/>
</dbReference>
<name>A0A975JY74_9MYCO</name>
<feature type="transmembrane region" description="Helical" evidence="8">
    <location>
        <begin position="255"/>
        <end position="277"/>
    </location>
</feature>
<dbReference type="RefSeq" id="WP_211699153.1">
    <property type="nucleotide sequence ID" value="NZ_CP046600.1"/>
</dbReference>
<dbReference type="Gene3D" id="3.40.50.300">
    <property type="entry name" value="P-loop containing nucleotide triphosphate hydrolases"/>
    <property type="match status" value="1"/>
</dbReference>
<evidence type="ECO:0000256" key="1">
    <source>
        <dbReference type="ARBA" id="ARBA00004651"/>
    </source>
</evidence>
<feature type="transmembrane region" description="Helical" evidence="8">
    <location>
        <begin position="214"/>
        <end position="235"/>
    </location>
</feature>
<evidence type="ECO:0000259" key="9">
    <source>
        <dbReference type="PROSITE" id="PS50893"/>
    </source>
</evidence>
<sequence length="639" mass="71293">MGPTPFTPSIDWSGAPLDSLYWIGKAWTISAISVLVALALFRYLTPWGKQFWRITREYFVGPDSVRVWLMLGVLLFSVVLAVRLNVLFSYQGNDMYTALQKAFEGIAADDDAVKRSGVHGFWMSIGVFSVMAVLHVARVMADIYLTQRFIIAWRVWLTDHLTEDWLHGRAYYRDLFIDETIDNPDQRIQQDVDIFTAGAGGTPNAPSNGTGTTLLFGAVQSIISVISFTAILWNLSGPLNILGFTFPRAMFWTVLIYVFVATIISFIIGRPLIWLSFRNEKLNAAFRYALVRLRDAAEAVGFYRGERVERAQLSRRFNPVIANYRRYVRRSIGFNGWNLSVSQTIVPLPWVIQAPRLFADQIHFGDVTQTAMAFGNIFDSLSFFRNNYDAFASFRAAIIRLHGLVDANEKGRALPAVAAEPTDDGSVHIENVEVRTPTGDRLIDPLDLQLGSGDSLVITGRSGAGKTTLLRSLAQLWPYATGTLRRPGGDNDTMFLSQLPYVPLGDLRTVVSYPQSSGVLSDEELRDALTKVALAPLVNRLDEEQDWAKVLSPGEQQRVAFARILLTKPKAVFLDESTAALDEGLEFALYQLVRAELPDCVVVSVSHRSTVEQHHEHQLELLGEGQWRLMRAGAAPASV</sequence>
<feature type="domain" description="ABC transmembrane type-1" evidence="10">
    <location>
        <begin position="68"/>
        <end position="393"/>
    </location>
</feature>
<evidence type="ECO:0000259" key="10">
    <source>
        <dbReference type="PROSITE" id="PS50929"/>
    </source>
</evidence>
<dbReference type="PANTHER" id="PTHR11384:SF59">
    <property type="entry name" value="LYSOSOMAL COBALAMIN TRANSPORTER ABCD4"/>
    <property type="match status" value="1"/>
</dbReference>
<evidence type="ECO:0000256" key="2">
    <source>
        <dbReference type="ARBA" id="ARBA00022448"/>
    </source>
</evidence>
<dbReference type="SUPFAM" id="SSF90123">
    <property type="entry name" value="ABC transporter transmembrane region"/>
    <property type="match status" value="1"/>
</dbReference>
<dbReference type="Pfam" id="PF00005">
    <property type="entry name" value="ABC_tran"/>
    <property type="match status" value="1"/>
</dbReference>
<dbReference type="CDD" id="cd03223">
    <property type="entry name" value="ABCD_peroxisomal_ALDP"/>
    <property type="match status" value="1"/>
</dbReference>
<dbReference type="PROSITE" id="PS50893">
    <property type="entry name" value="ABC_TRANSPORTER_2"/>
    <property type="match status" value="1"/>
</dbReference>
<organism evidence="11 12">
    <name type="scientific">Mycobacterium spongiae</name>
    <dbReference type="NCBI Taxonomy" id="886343"/>
    <lineage>
        <taxon>Bacteria</taxon>
        <taxon>Bacillati</taxon>
        <taxon>Actinomycetota</taxon>
        <taxon>Actinomycetes</taxon>
        <taxon>Mycobacteriales</taxon>
        <taxon>Mycobacteriaceae</taxon>
        <taxon>Mycobacterium</taxon>
    </lineage>
</organism>
<protein>
    <submittedName>
        <fullName evidence="11">ATP-binding cassette domain-containing protein</fullName>
    </submittedName>
</protein>
<comment type="subcellular location">
    <subcellularLocation>
        <location evidence="1">Cell membrane</location>
        <topology evidence="1">Multi-pass membrane protein</topology>
    </subcellularLocation>
</comment>
<evidence type="ECO:0000256" key="4">
    <source>
        <dbReference type="ARBA" id="ARBA00022741"/>
    </source>
</evidence>
<evidence type="ECO:0000313" key="11">
    <source>
        <dbReference type="EMBL" id="QUR67578.1"/>
    </source>
</evidence>
<keyword evidence="2" id="KW-0813">Transport</keyword>
<dbReference type="PROSITE" id="PS00211">
    <property type="entry name" value="ABC_TRANSPORTER_1"/>
    <property type="match status" value="1"/>
</dbReference>
<dbReference type="InterPro" id="IPR050835">
    <property type="entry name" value="ABC_transporter_sub-D"/>
</dbReference>
<gene>
    <name evidence="11" type="ORF">F6B93_11135</name>
</gene>
<keyword evidence="4" id="KW-0547">Nucleotide-binding</keyword>
<dbReference type="GO" id="GO:0016887">
    <property type="term" value="F:ATP hydrolysis activity"/>
    <property type="evidence" value="ECO:0007669"/>
    <property type="project" value="InterPro"/>
</dbReference>
<dbReference type="AlphaFoldDB" id="A0A975JY74"/>
<dbReference type="InterPro" id="IPR003593">
    <property type="entry name" value="AAA+_ATPase"/>
</dbReference>
<feature type="transmembrane region" description="Helical" evidence="8">
    <location>
        <begin position="121"/>
        <end position="141"/>
    </location>
</feature>
<dbReference type="PROSITE" id="PS50929">
    <property type="entry name" value="ABC_TM1F"/>
    <property type="match status" value="1"/>
</dbReference>
<keyword evidence="5 11" id="KW-0067">ATP-binding</keyword>
<keyword evidence="3 8" id="KW-0812">Transmembrane</keyword>
<dbReference type="GO" id="GO:0140359">
    <property type="term" value="F:ABC-type transporter activity"/>
    <property type="evidence" value="ECO:0007669"/>
    <property type="project" value="InterPro"/>
</dbReference>
<dbReference type="KEGG" id="mspg:F6B93_11135"/>
<evidence type="ECO:0000256" key="8">
    <source>
        <dbReference type="SAM" id="Phobius"/>
    </source>
</evidence>
<accession>A0A975JY74</accession>
<evidence type="ECO:0000256" key="7">
    <source>
        <dbReference type="ARBA" id="ARBA00023136"/>
    </source>
</evidence>
<evidence type="ECO:0000256" key="5">
    <source>
        <dbReference type="ARBA" id="ARBA00022840"/>
    </source>
</evidence>
<evidence type="ECO:0000313" key="12">
    <source>
        <dbReference type="Proteomes" id="UP000682202"/>
    </source>
</evidence>
<feature type="transmembrane region" description="Helical" evidence="8">
    <location>
        <begin position="65"/>
        <end position="86"/>
    </location>
</feature>
<dbReference type="SUPFAM" id="SSF52540">
    <property type="entry name" value="P-loop containing nucleoside triphosphate hydrolases"/>
    <property type="match status" value="1"/>
</dbReference>
<feature type="transmembrane region" description="Helical" evidence="8">
    <location>
        <begin position="20"/>
        <end position="44"/>
    </location>
</feature>
<keyword evidence="6 8" id="KW-1133">Transmembrane helix</keyword>
<reference evidence="11" key="1">
    <citation type="submission" date="2019-12" db="EMBL/GenBank/DDBJ databases">
        <title>Mycobacterium spongiae sp. nov.</title>
        <authorList>
            <person name="Stinear T."/>
        </authorList>
    </citation>
    <scope>NUCLEOTIDE SEQUENCE</scope>
    <source>
        <strain evidence="11">FSD4b-SM</strain>
    </source>
</reference>
<dbReference type="SMART" id="SM00382">
    <property type="entry name" value="AAA"/>
    <property type="match status" value="1"/>
</dbReference>
<dbReference type="Gene3D" id="1.20.1560.10">
    <property type="entry name" value="ABC transporter type 1, transmembrane domain"/>
    <property type="match status" value="1"/>
</dbReference>
<keyword evidence="7 8" id="KW-0472">Membrane</keyword>
<dbReference type="GO" id="GO:0005524">
    <property type="term" value="F:ATP binding"/>
    <property type="evidence" value="ECO:0007669"/>
    <property type="project" value="UniProtKB-KW"/>
</dbReference>
<keyword evidence="12" id="KW-1185">Reference proteome</keyword>
<proteinExistence type="predicted"/>
<dbReference type="Pfam" id="PF06472">
    <property type="entry name" value="ABC_membrane_2"/>
    <property type="match status" value="1"/>
</dbReference>
<dbReference type="EMBL" id="CP046600">
    <property type="protein sequence ID" value="QUR67578.1"/>
    <property type="molecule type" value="Genomic_DNA"/>
</dbReference>
<evidence type="ECO:0000256" key="3">
    <source>
        <dbReference type="ARBA" id="ARBA00022692"/>
    </source>
</evidence>
<dbReference type="GO" id="GO:0005886">
    <property type="term" value="C:plasma membrane"/>
    <property type="evidence" value="ECO:0007669"/>
    <property type="project" value="UniProtKB-SubCell"/>
</dbReference>
<dbReference type="InterPro" id="IPR011527">
    <property type="entry name" value="ABC1_TM_dom"/>
</dbReference>
<evidence type="ECO:0000256" key="6">
    <source>
        <dbReference type="ARBA" id="ARBA00022989"/>
    </source>
</evidence>
<feature type="domain" description="ABC transporter" evidence="9">
    <location>
        <begin position="427"/>
        <end position="639"/>
    </location>
</feature>
<dbReference type="PANTHER" id="PTHR11384">
    <property type="entry name" value="ATP-BINDING CASSETTE, SUB-FAMILY D MEMBER"/>
    <property type="match status" value="1"/>
</dbReference>